<evidence type="ECO:0000256" key="2">
    <source>
        <dbReference type="SAM" id="Phobius"/>
    </source>
</evidence>
<feature type="region of interest" description="Disordered" evidence="1">
    <location>
        <begin position="426"/>
        <end position="468"/>
    </location>
</feature>
<evidence type="ECO:0008006" key="5">
    <source>
        <dbReference type="Google" id="ProtNLM"/>
    </source>
</evidence>
<proteinExistence type="predicted"/>
<dbReference type="EMBL" id="FXAT01000004">
    <property type="protein sequence ID" value="SMG44338.1"/>
    <property type="molecule type" value="Genomic_DNA"/>
</dbReference>
<organism evidence="3 4">
    <name type="scientific">Paraburkholderia susongensis</name>
    <dbReference type="NCBI Taxonomy" id="1515439"/>
    <lineage>
        <taxon>Bacteria</taxon>
        <taxon>Pseudomonadati</taxon>
        <taxon>Pseudomonadota</taxon>
        <taxon>Betaproteobacteria</taxon>
        <taxon>Burkholderiales</taxon>
        <taxon>Burkholderiaceae</taxon>
        <taxon>Paraburkholderia</taxon>
    </lineage>
</organism>
<feature type="compositionally biased region" description="Polar residues" evidence="1">
    <location>
        <begin position="480"/>
        <end position="494"/>
    </location>
</feature>
<accession>A0A1X7KT33</accession>
<keyword evidence="2" id="KW-0472">Membrane</keyword>
<evidence type="ECO:0000313" key="4">
    <source>
        <dbReference type="Proteomes" id="UP000193228"/>
    </source>
</evidence>
<dbReference type="OrthoDB" id="8954450at2"/>
<dbReference type="STRING" id="1515439.SAMN06265784_104255"/>
<feature type="transmembrane region" description="Helical" evidence="2">
    <location>
        <begin position="173"/>
        <end position="190"/>
    </location>
</feature>
<feature type="transmembrane region" description="Helical" evidence="2">
    <location>
        <begin position="93"/>
        <end position="110"/>
    </location>
</feature>
<feature type="compositionally biased region" description="Polar residues" evidence="1">
    <location>
        <begin position="514"/>
        <end position="524"/>
    </location>
</feature>
<name>A0A1X7KT33_9BURK</name>
<keyword evidence="4" id="KW-1185">Reference proteome</keyword>
<dbReference type="AlphaFoldDB" id="A0A1X7KT33"/>
<sequence length="524" mass="56757">MRHQYATPWIWIFLLPLAVDYKATDANTGHFAQFILVLPAIAAGLALLLIAPRFHERARLRSLVTLSIMLCIFGSIVTQLIQGNDVGNYLRTLLPFVLFMLGYLVACRPWSEYRITQFEKALYVANVISLVFTFGYGMATGGGLEDVRYRIISVTLLGLQAVLLHEFVVARRYSFSTIMVFGATIVVSLLSVTRSLLVGTVLLFLLAMALSAPTMRHAWRALARSFVIGALLAGMAGIAALSFPSVAEHWTQRIFASEETASGKDPTTITRLAEMRDQYDQVTADAGTLLFGAGYGHYYRYSPAYLPDLAGQFSKKDFYAINEWAAGHNFWVYQLFAGGLVFGIALPLATLVALGICCLSYRYWRAVVPDAPLLPVLGRAIMLFAALPATSIGGNPLGPRFSGLVFGIALGLMIATHARLQRALPTARARRFPRRPRAPLTPHAAQPAPPFAIPDLPSRIEPGSGRADLASTLGLSSTIARSAAHTSAHGSTPTAPRPAGASQFGALAPRRSPAQRSNGPDNAR</sequence>
<feature type="transmembrane region" description="Helical" evidence="2">
    <location>
        <begin position="401"/>
        <end position="420"/>
    </location>
</feature>
<feature type="transmembrane region" description="Helical" evidence="2">
    <location>
        <begin position="331"/>
        <end position="359"/>
    </location>
</feature>
<feature type="transmembrane region" description="Helical" evidence="2">
    <location>
        <begin position="63"/>
        <end position="81"/>
    </location>
</feature>
<feature type="region of interest" description="Disordered" evidence="1">
    <location>
        <begin position="480"/>
        <end position="524"/>
    </location>
</feature>
<evidence type="ECO:0000313" key="3">
    <source>
        <dbReference type="EMBL" id="SMG44338.1"/>
    </source>
</evidence>
<gene>
    <name evidence="3" type="ORF">SAMN06265784_104255</name>
</gene>
<feature type="transmembrane region" description="Helical" evidence="2">
    <location>
        <begin position="196"/>
        <end position="214"/>
    </location>
</feature>
<feature type="transmembrane region" description="Helical" evidence="2">
    <location>
        <begin position="226"/>
        <end position="247"/>
    </location>
</feature>
<keyword evidence="2" id="KW-0812">Transmembrane</keyword>
<feature type="transmembrane region" description="Helical" evidence="2">
    <location>
        <begin position="147"/>
        <end position="164"/>
    </location>
</feature>
<evidence type="ECO:0000256" key="1">
    <source>
        <dbReference type="SAM" id="MobiDB-lite"/>
    </source>
</evidence>
<reference evidence="4" key="1">
    <citation type="submission" date="2017-04" db="EMBL/GenBank/DDBJ databases">
        <authorList>
            <person name="Varghese N."/>
            <person name="Submissions S."/>
        </authorList>
    </citation>
    <scope>NUCLEOTIDE SEQUENCE [LARGE SCALE GENOMIC DNA]</scope>
    <source>
        <strain evidence="4">LMG 29540</strain>
    </source>
</reference>
<protein>
    <recommendedName>
        <fullName evidence="5">O-antigen ligase</fullName>
    </recommendedName>
</protein>
<feature type="transmembrane region" description="Helical" evidence="2">
    <location>
        <begin position="371"/>
        <end position="389"/>
    </location>
</feature>
<feature type="compositionally biased region" description="Basic residues" evidence="1">
    <location>
        <begin position="428"/>
        <end position="437"/>
    </location>
</feature>
<keyword evidence="2" id="KW-1133">Transmembrane helix</keyword>
<dbReference type="Proteomes" id="UP000193228">
    <property type="component" value="Unassembled WGS sequence"/>
</dbReference>
<feature type="transmembrane region" description="Helical" evidence="2">
    <location>
        <begin position="122"/>
        <end position="141"/>
    </location>
</feature>
<dbReference type="RefSeq" id="WP_085483998.1">
    <property type="nucleotide sequence ID" value="NZ_FXAT01000004.1"/>
</dbReference>
<feature type="transmembrane region" description="Helical" evidence="2">
    <location>
        <begin position="30"/>
        <end position="51"/>
    </location>
</feature>